<dbReference type="RefSeq" id="WP_123584310.1">
    <property type="nucleotide sequence ID" value="NZ_MOBI01000023.1"/>
</dbReference>
<dbReference type="GO" id="GO:0005829">
    <property type="term" value="C:cytosol"/>
    <property type="evidence" value="ECO:0007669"/>
    <property type="project" value="TreeGrafter"/>
</dbReference>
<sequence length="237" mass="26468">MDQIRKILIILHQEHSTPGRVGFLLRQLGFELDIRRPRFGDPLPQSMSEHEGVVVFGGPMSANDSDQYIREEIDWLAKPLNECKPLLGLCLGAQMLTRHLGARVYRLDNGGTEAGYYPITPLAAAHEITADACAPFPDHVYQWHSEGFDLPKGATQLAEGSTFPVQAYRYSGNAYALQFHPEVTYETIDRWATLGTERLKAPGTKPACEHLAGWRQHDSAVATWIKAFLPKWIGSLS</sequence>
<evidence type="ECO:0000259" key="1">
    <source>
        <dbReference type="Pfam" id="PF00117"/>
    </source>
</evidence>
<dbReference type="NCBIfam" id="NF005072">
    <property type="entry name" value="PRK06490.1"/>
    <property type="match status" value="1"/>
</dbReference>
<dbReference type="PRINTS" id="PR00096">
    <property type="entry name" value="GATASE"/>
</dbReference>
<evidence type="ECO:0000313" key="2">
    <source>
        <dbReference type="EMBL" id="ROM92636.1"/>
    </source>
</evidence>
<organism evidence="2 3">
    <name type="scientific">Pseudomonas brassicacearum</name>
    <dbReference type="NCBI Taxonomy" id="930166"/>
    <lineage>
        <taxon>Bacteria</taxon>
        <taxon>Pseudomonadati</taxon>
        <taxon>Pseudomonadota</taxon>
        <taxon>Gammaproteobacteria</taxon>
        <taxon>Pseudomonadales</taxon>
        <taxon>Pseudomonadaceae</taxon>
        <taxon>Pseudomonas</taxon>
    </lineage>
</organism>
<feature type="domain" description="Glutamine amidotransferase" evidence="1">
    <location>
        <begin position="25"/>
        <end position="187"/>
    </location>
</feature>
<gene>
    <name evidence="2" type="ORF">BK658_22145</name>
</gene>
<dbReference type="InterPro" id="IPR029062">
    <property type="entry name" value="Class_I_gatase-like"/>
</dbReference>
<accession>A0A423GMG0</accession>
<dbReference type="Pfam" id="PF00117">
    <property type="entry name" value="GATase"/>
    <property type="match status" value="1"/>
</dbReference>
<dbReference type="EMBL" id="MOBI01000023">
    <property type="protein sequence ID" value="ROM92636.1"/>
    <property type="molecule type" value="Genomic_DNA"/>
</dbReference>
<dbReference type="GO" id="GO:0016740">
    <property type="term" value="F:transferase activity"/>
    <property type="evidence" value="ECO:0007669"/>
    <property type="project" value="UniProtKB-KW"/>
</dbReference>
<evidence type="ECO:0000313" key="3">
    <source>
        <dbReference type="Proteomes" id="UP000284684"/>
    </source>
</evidence>
<dbReference type="Proteomes" id="UP000284684">
    <property type="component" value="Unassembled WGS sequence"/>
</dbReference>
<dbReference type="AlphaFoldDB" id="A0A423GMG0"/>
<dbReference type="CDD" id="cd01741">
    <property type="entry name" value="GATase1_1"/>
    <property type="match status" value="1"/>
</dbReference>
<dbReference type="PROSITE" id="PS51273">
    <property type="entry name" value="GATASE_TYPE_1"/>
    <property type="match status" value="1"/>
</dbReference>
<dbReference type="Gene3D" id="3.40.50.880">
    <property type="match status" value="1"/>
</dbReference>
<dbReference type="InterPro" id="IPR044992">
    <property type="entry name" value="ChyE-like"/>
</dbReference>
<proteinExistence type="predicted"/>
<comment type="caution">
    <text evidence="2">The sequence shown here is derived from an EMBL/GenBank/DDBJ whole genome shotgun (WGS) entry which is preliminary data.</text>
</comment>
<keyword evidence="2" id="KW-0808">Transferase</keyword>
<protein>
    <submittedName>
        <fullName evidence="2">Glutamine amidotransferase</fullName>
    </submittedName>
</protein>
<keyword evidence="2" id="KW-0315">Glutamine amidotransferase</keyword>
<reference evidence="2 3" key="1">
    <citation type="submission" date="2016-10" db="EMBL/GenBank/DDBJ databases">
        <title>Comparative genome analysis of multiple Pseudomonas spp. focuses on biocontrol and plant growth promoting traits.</title>
        <authorList>
            <person name="Tao X.-Y."/>
            <person name="Taylor C.G."/>
        </authorList>
    </citation>
    <scope>NUCLEOTIDE SEQUENCE [LARGE SCALE GENOMIC DNA]</scope>
    <source>
        <strain evidence="2 3">37D10</strain>
    </source>
</reference>
<dbReference type="PANTHER" id="PTHR42695">
    <property type="entry name" value="GLUTAMINE AMIDOTRANSFERASE YLR126C-RELATED"/>
    <property type="match status" value="1"/>
</dbReference>
<dbReference type="SUPFAM" id="SSF52317">
    <property type="entry name" value="Class I glutamine amidotransferase-like"/>
    <property type="match status" value="1"/>
</dbReference>
<dbReference type="PANTHER" id="PTHR42695:SF5">
    <property type="entry name" value="GLUTAMINE AMIDOTRANSFERASE YLR126C-RELATED"/>
    <property type="match status" value="1"/>
</dbReference>
<dbReference type="InterPro" id="IPR017926">
    <property type="entry name" value="GATASE"/>
</dbReference>
<name>A0A423GMG0_9PSED</name>